<dbReference type="GeneID" id="73469111"/>
<dbReference type="EMBL" id="JAGSYN010000105">
    <property type="protein sequence ID" value="KAG7664172.1"/>
    <property type="molecule type" value="Genomic_DNA"/>
</dbReference>
<sequence length="343" mass="38485">MFRAGSKIRVQSIASRYAQSVRFASFKLAEIPTLEALAAEQSGFSGLFSKQVLQELWFKRGHDLTTQVNTHLNELDTSSFDESGFNLKEVISSTTNKPQFYDLHKAASYLYNLQFFFENIKPVQQVRPGNEVAKVGSGAILETPRDTFANIPKDEEFVAWITDSFGSVDEFRTLLLNSGRGIKGDGTVWLAAVSGVSQDFTLGMDPSRVKYQNLAVVNTYNGGILNDGDRAGQMKRMKSLMEMRKAKEAKENKTTEEVAEISSIDEELKQLSLGNVEDAEYEVAFHNKSLLPLLAIDVSPSAYLLDYGVYGKDRYLENAWECIDWDVVISRMPARHKQALDLF</sequence>
<dbReference type="PANTHER" id="PTHR43595:SF1">
    <property type="entry name" value="SMALL RIBOSOMAL SUBUNIT PROTEIN MS43"/>
    <property type="match status" value="1"/>
</dbReference>
<organism evidence="3 4">
    <name type="scientific">[Candida] subhashii</name>
    <dbReference type="NCBI Taxonomy" id="561895"/>
    <lineage>
        <taxon>Eukaryota</taxon>
        <taxon>Fungi</taxon>
        <taxon>Dikarya</taxon>
        <taxon>Ascomycota</taxon>
        <taxon>Saccharomycotina</taxon>
        <taxon>Pichiomycetes</taxon>
        <taxon>Debaryomycetaceae</taxon>
        <taxon>Spathaspora</taxon>
    </lineage>
</organism>
<comment type="caution">
    <text evidence="3">The sequence shown here is derived from an EMBL/GenBank/DDBJ whole genome shotgun (WGS) entry which is preliminary data.</text>
</comment>
<keyword evidence="4" id="KW-1185">Reference proteome</keyword>
<dbReference type="Pfam" id="PF02777">
    <property type="entry name" value="Sod_Fe_C"/>
    <property type="match status" value="1"/>
</dbReference>
<dbReference type="GO" id="GO:0004784">
    <property type="term" value="F:superoxide dismutase activity"/>
    <property type="evidence" value="ECO:0007669"/>
    <property type="project" value="InterPro"/>
</dbReference>
<reference evidence="3 4" key="1">
    <citation type="journal article" date="2021" name="DNA Res.">
        <title>Genome analysis of Candida subhashii reveals its hybrid nature and dual mitochondrial genome conformations.</title>
        <authorList>
            <person name="Mixao V."/>
            <person name="Hegedusova E."/>
            <person name="Saus E."/>
            <person name="Pryszcz L.P."/>
            <person name="Cillingova A."/>
            <person name="Nosek J."/>
            <person name="Gabaldon T."/>
        </authorList>
    </citation>
    <scope>NUCLEOTIDE SEQUENCE [LARGE SCALE GENOMIC DNA]</scope>
    <source>
        <strain evidence="3 4">CBS 10753</strain>
    </source>
</reference>
<gene>
    <name evidence="3" type="ORF">J8A68_002310</name>
</gene>
<dbReference type="OrthoDB" id="275227at2759"/>
<evidence type="ECO:0000259" key="2">
    <source>
        <dbReference type="Pfam" id="PF02777"/>
    </source>
</evidence>
<evidence type="ECO:0000256" key="1">
    <source>
        <dbReference type="ARBA" id="ARBA00037226"/>
    </source>
</evidence>
<dbReference type="Proteomes" id="UP000694255">
    <property type="component" value="Unassembled WGS sequence"/>
</dbReference>
<accession>A0A8J5UQM7</accession>
<dbReference type="PANTHER" id="PTHR43595">
    <property type="entry name" value="37S RIBOSOMAL PROTEIN S26, MITOCHONDRIAL"/>
    <property type="match status" value="1"/>
</dbReference>
<dbReference type="AlphaFoldDB" id="A0A8J5UQM7"/>
<feature type="domain" description="Manganese/iron superoxide dismutase C-terminal" evidence="2">
    <location>
        <begin position="261"/>
        <end position="329"/>
    </location>
</feature>
<comment type="function">
    <text evidence="1">Component of the mitochondrial ribosome (mitoribosome), a dedicated translation machinery responsible for the synthesis of mitochondrial genome-encoded proteins, including at least some of the essential transmembrane subunits of the mitochondrial respiratory chain. The mitoribosomes are attached to the mitochondrial inner membrane and translation products are cotranslationally integrated into the membrane.</text>
</comment>
<name>A0A8J5UQM7_9ASCO</name>
<proteinExistence type="predicted"/>
<protein>
    <recommendedName>
        <fullName evidence="2">Manganese/iron superoxide dismutase C-terminal domain-containing protein</fullName>
    </recommendedName>
</protein>
<evidence type="ECO:0000313" key="4">
    <source>
        <dbReference type="Proteomes" id="UP000694255"/>
    </source>
</evidence>
<dbReference type="InterPro" id="IPR019832">
    <property type="entry name" value="Mn/Fe_SOD_C"/>
</dbReference>
<evidence type="ECO:0000313" key="3">
    <source>
        <dbReference type="EMBL" id="KAG7664172.1"/>
    </source>
</evidence>
<dbReference type="GO" id="GO:0005737">
    <property type="term" value="C:cytoplasm"/>
    <property type="evidence" value="ECO:0007669"/>
    <property type="project" value="TreeGrafter"/>
</dbReference>
<dbReference type="RefSeq" id="XP_049264404.1">
    <property type="nucleotide sequence ID" value="XM_049406047.1"/>
</dbReference>
<dbReference type="GO" id="GO:0046872">
    <property type="term" value="F:metal ion binding"/>
    <property type="evidence" value="ECO:0007669"/>
    <property type="project" value="InterPro"/>
</dbReference>